<dbReference type="GO" id="GO:0008009">
    <property type="term" value="F:chemokine activity"/>
    <property type="evidence" value="ECO:0007669"/>
    <property type="project" value="InterPro"/>
</dbReference>
<dbReference type="GO" id="GO:0005615">
    <property type="term" value="C:extracellular space"/>
    <property type="evidence" value="ECO:0007669"/>
    <property type="project" value="UniProtKB-KW"/>
</dbReference>
<evidence type="ECO:0000256" key="2">
    <source>
        <dbReference type="SAM" id="SignalP"/>
    </source>
</evidence>
<dbReference type="EMBL" id="JAHHUM010000022">
    <property type="protein sequence ID" value="KAK5623610.1"/>
    <property type="molecule type" value="Genomic_DNA"/>
</dbReference>
<evidence type="ECO:0000259" key="3">
    <source>
        <dbReference type="Pfam" id="PF00048"/>
    </source>
</evidence>
<dbReference type="Gene3D" id="2.40.50.40">
    <property type="match status" value="1"/>
</dbReference>
<evidence type="ECO:0000313" key="4">
    <source>
        <dbReference type="EMBL" id="KAK5623610.1"/>
    </source>
</evidence>
<dbReference type="InterPro" id="IPR036048">
    <property type="entry name" value="Interleukin_8-like_sf"/>
</dbReference>
<dbReference type="InterPro" id="IPR001811">
    <property type="entry name" value="Chemokine_IL8-like_dom"/>
</dbReference>
<name>A0AAV9SQP1_9TELE</name>
<feature type="signal peptide" evidence="2">
    <location>
        <begin position="1"/>
        <end position="28"/>
    </location>
</feature>
<reference evidence="4 5" key="1">
    <citation type="submission" date="2021-06" db="EMBL/GenBank/DDBJ databases">
        <authorList>
            <person name="Palmer J.M."/>
        </authorList>
    </citation>
    <scope>NUCLEOTIDE SEQUENCE [LARGE SCALE GENOMIC DNA]</scope>
    <source>
        <strain evidence="4 5">MEX-2019</strain>
        <tissue evidence="4">Muscle</tissue>
    </source>
</reference>
<proteinExistence type="predicted"/>
<comment type="caution">
    <text evidence="4">The sequence shown here is derived from an EMBL/GenBank/DDBJ whole genome shotgun (WGS) entry which is preliminary data.</text>
</comment>
<dbReference type="Pfam" id="PF00048">
    <property type="entry name" value="IL8"/>
    <property type="match status" value="1"/>
</dbReference>
<keyword evidence="2" id="KW-0732">Signal</keyword>
<sequence>MSTLSYSRWIFLLSLAALMFISLSEVESFSPIIKLDCCQNLSNRTFPRIKQCYEQKRLDCNIHAFIIKNHKGRLRCIDPKSEKLRNKIKKGELRCPPDISSPE</sequence>
<dbReference type="AlphaFoldDB" id="A0AAV9SQP1"/>
<dbReference type="GO" id="GO:0006955">
    <property type="term" value="P:immune response"/>
    <property type="evidence" value="ECO:0007669"/>
    <property type="project" value="InterPro"/>
</dbReference>
<feature type="domain" description="Chemokine interleukin-8-like" evidence="3">
    <location>
        <begin position="36"/>
        <end position="90"/>
    </location>
</feature>
<dbReference type="SUPFAM" id="SSF54117">
    <property type="entry name" value="Interleukin 8-like chemokines"/>
    <property type="match status" value="1"/>
</dbReference>
<gene>
    <name evidence="4" type="ORF">CRENBAI_011072</name>
</gene>
<evidence type="ECO:0000313" key="5">
    <source>
        <dbReference type="Proteomes" id="UP001311232"/>
    </source>
</evidence>
<dbReference type="Proteomes" id="UP001311232">
    <property type="component" value="Unassembled WGS sequence"/>
</dbReference>
<keyword evidence="1" id="KW-0202">Cytokine</keyword>
<evidence type="ECO:0000256" key="1">
    <source>
        <dbReference type="ARBA" id="ARBA00022514"/>
    </source>
</evidence>
<protein>
    <recommendedName>
        <fullName evidence="3">Chemokine interleukin-8-like domain-containing protein</fullName>
    </recommendedName>
</protein>
<feature type="chain" id="PRO_5043956532" description="Chemokine interleukin-8-like domain-containing protein" evidence="2">
    <location>
        <begin position="29"/>
        <end position="103"/>
    </location>
</feature>
<keyword evidence="5" id="KW-1185">Reference proteome</keyword>
<organism evidence="4 5">
    <name type="scientific">Crenichthys baileyi</name>
    <name type="common">White River springfish</name>
    <dbReference type="NCBI Taxonomy" id="28760"/>
    <lineage>
        <taxon>Eukaryota</taxon>
        <taxon>Metazoa</taxon>
        <taxon>Chordata</taxon>
        <taxon>Craniata</taxon>
        <taxon>Vertebrata</taxon>
        <taxon>Euteleostomi</taxon>
        <taxon>Actinopterygii</taxon>
        <taxon>Neopterygii</taxon>
        <taxon>Teleostei</taxon>
        <taxon>Neoteleostei</taxon>
        <taxon>Acanthomorphata</taxon>
        <taxon>Ovalentaria</taxon>
        <taxon>Atherinomorphae</taxon>
        <taxon>Cyprinodontiformes</taxon>
        <taxon>Goodeidae</taxon>
        <taxon>Crenichthys</taxon>
    </lineage>
</organism>
<accession>A0AAV9SQP1</accession>